<accession>A0A0F8ZNF7</accession>
<gene>
    <name evidence="3" type="ORF">LCGC14_2673620</name>
</gene>
<dbReference type="AlphaFoldDB" id="A0A0F8ZNF7"/>
<comment type="caution">
    <text evidence="3">The sequence shown here is derived from an EMBL/GenBank/DDBJ whole genome shotgun (WGS) entry which is preliminary data.</text>
</comment>
<proteinExistence type="predicted"/>
<feature type="region of interest" description="Disordered" evidence="1">
    <location>
        <begin position="1"/>
        <end position="28"/>
    </location>
</feature>
<evidence type="ECO:0000313" key="3">
    <source>
        <dbReference type="EMBL" id="KKK95358.1"/>
    </source>
</evidence>
<dbReference type="EMBL" id="LAZR01046945">
    <property type="protein sequence ID" value="KKK95358.1"/>
    <property type="molecule type" value="Genomic_DNA"/>
</dbReference>
<evidence type="ECO:0000259" key="2">
    <source>
        <dbReference type="Pfam" id="PF18909"/>
    </source>
</evidence>
<feature type="compositionally biased region" description="Basic and acidic residues" evidence="1">
    <location>
        <begin position="1"/>
        <end position="14"/>
    </location>
</feature>
<protein>
    <recommendedName>
        <fullName evidence="2">dATP/dGTP diphosphohydrolase N-terminal domain-containing protein</fullName>
    </recommendedName>
</protein>
<reference evidence="3" key="1">
    <citation type="journal article" date="2015" name="Nature">
        <title>Complex archaea that bridge the gap between prokaryotes and eukaryotes.</title>
        <authorList>
            <person name="Spang A."/>
            <person name="Saw J.H."/>
            <person name="Jorgensen S.L."/>
            <person name="Zaremba-Niedzwiedzka K."/>
            <person name="Martijn J."/>
            <person name="Lind A.E."/>
            <person name="van Eijk R."/>
            <person name="Schleper C."/>
            <person name="Guy L."/>
            <person name="Ettema T.J."/>
        </authorList>
    </citation>
    <scope>NUCLEOTIDE SEQUENCE</scope>
</reference>
<sequence>MMYNHVEDSGKRQEFNTGSVRDTREGKGRYDLLPPEAIYRLAVHFANGAVKYGDRNWEKGQPLSRYLDSAIRHLFKYLSGSRVEDHLAAAAWNALCCIQTEHWINEGKLPKELDDMNNPSVIVMDEYGPNFHNITVKSKAGPIRMVTNEMSAGEFRERLRRMQAQPLHWLFGKPRTLWQRFLARIGL</sequence>
<name>A0A0F8ZNF7_9ZZZZ</name>
<dbReference type="Pfam" id="PF18909">
    <property type="entry name" value="dGTP_diPhyd_N"/>
    <property type="match status" value="1"/>
</dbReference>
<organism evidence="3">
    <name type="scientific">marine sediment metagenome</name>
    <dbReference type="NCBI Taxonomy" id="412755"/>
    <lineage>
        <taxon>unclassified sequences</taxon>
        <taxon>metagenomes</taxon>
        <taxon>ecological metagenomes</taxon>
    </lineage>
</organism>
<dbReference type="InterPro" id="IPR044038">
    <property type="entry name" value="dATP/dGTP_diPOhydrolase_N"/>
</dbReference>
<feature type="domain" description="dATP/dGTP diphosphohydrolase N-terminal" evidence="2">
    <location>
        <begin position="21"/>
        <end position="101"/>
    </location>
</feature>
<evidence type="ECO:0000256" key="1">
    <source>
        <dbReference type="SAM" id="MobiDB-lite"/>
    </source>
</evidence>